<dbReference type="Proteomes" id="UP000283269">
    <property type="component" value="Unassembled WGS sequence"/>
</dbReference>
<sequence>MAQPNDSKALHRLIRFISSLAVDSFFHEVRVIGGENVPKEGPIIVTATHHNMMLDPVVLSVGFPYQRILNYWSKASLFVHPVMRWILYSSGNIPVDRKSKDRQVLFKGTIDALARGDAVALFPEGTSYTEPRIMQVKDGAAWAALEYTKWAKEHAANGDLRDVTIIPVSIVYTNKSKFGRPLTMDPYKEQFLSDVEGEPRAAVKRLTRSMERELVSTSINAPDWDTLYAARMARELLWEKDRSINLEDFVPISQTLVDLFSSPDITPNFKAAKRRLLEYYSLLQSSHLSNSVLSSLPLPRSLDPNTPATVPSRLYTLLILIRDSIAALIQLPFFFIPLLVHSPVYIMGRVGAKLVENEEETQAQNKVAFGLLSLLLIYPAAFFFLWAMFWYTSLGALLAATLVYLFAVYHVRMIDGKLRSPPFSENFANFSCKGNYERAKRFIAAWRVLVGVWTPRRWDLSMTALSQYTKPRIPPANQWIDKPATPTPNAPEEIPAAPGSPTDFNLQTEPKAKTRPTRRPPSRRLVRHVLRSRVEAVNALAGFFDHLTRVGKDRKVNASPHLARMFGGDVVKPSESGADNALPEGWRYASEIVTFLKKRGAKVPSLGQGPLLDEWALSSEGEGYTTGDEQEERIWVPSKGS</sequence>
<accession>A0A409VPM1</accession>
<gene>
    <name evidence="4" type="ORF">CVT25_015036</name>
</gene>
<dbReference type="PANTHER" id="PTHR31605:SF0">
    <property type="entry name" value="GLYCEROL-3-PHOSPHATE O-ACYLTRANSFERASE 1"/>
    <property type="match status" value="1"/>
</dbReference>
<comment type="caution">
    <text evidence="4">The sequence shown here is derived from an EMBL/GenBank/DDBJ whole genome shotgun (WGS) entry which is preliminary data.</text>
</comment>
<evidence type="ECO:0000259" key="3">
    <source>
        <dbReference type="SMART" id="SM00563"/>
    </source>
</evidence>
<dbReference type="SUPFAM" id="SSF69593">
    <property type="entry name" value="Glycerol-3-phosphate (1)-acyltransferase"/>
    <property type="match status" value="1"/>
</dbReference>
<evidence type="ECO:0000313" key="5">
    <source>
        <dbReference type="Proteomes" id="UP000283269"/>
    </source>
</evidence>
<feature type="transmembrane region" description="Helical" evidence="2">
    <location>
        <begin position="394"/>
        <end position="411"/>
    </location>
</feature>
<organism evidence="4 5">
    <name type="scientific">Psilocybe cyanescens</name>
    <dbReference type="NCBI Taxonomy" id="93625"/>
    <lineage>
        <taxon>Eukaryota</taxon>
        <taxon>Fungi</taxon>
        <taxon>Dikarya</taxon>
        <taxon>Basidiomycota</taxon>
        <taxon>Agaricomycotina</taxon>
        <taxon>Agaricomycetes</taxon>
        <taxon>Agaricomycetidae</taxon>
        <taxon>Agaricales</taxon>
        <taxon>Agaricineae</taxon>
        <taxon>Strophariaceae</taxon>
        <taxon>Psilocybe</taxon>
    </lineage>
</organism>
<dbReference type="AlphaFoldDB" id="A0A409VPM1"/>
<dbReference type="CDD" id="cd07992">
    <property type="entry name" value="LPLAT_AAK14816-like"/>
    <property type="match status" value="1"/>
</dbReference>
<dbReference type="Pfam" id="PF01553">
    <property type="entry name" value="Acyltransferase"/>
    <property type="match status" value="1"/>
</dbReference>
<dbReference type="GO" id="GO:0016287">
    <property type="term" value="F:glycerone-phosphate O-acyltransferase activity"/>
    <property type="evidence" value="ECO:0007669"/>
    <property type="project" value="TreeGrafter"/>
</dbReference>
<feature type="transmembrane region" description="Helical" evidence="2">
    <location>
        <begin position="367"/>
        <end position="388"/>
    </location>
</feature>
<name>A0A409VPM1_PSICY</name>
<dbReference type="InParanoid" id="A0A409VPM1"/>
<keyword evidence="2" id="KW-0812">Transmembrane</keyword>
<feature type="region of interest" description="Disordered" evidence="1">
    <location>
        <begin position="476"/>
        <end position="523"/>
    </location>
</feature>
<dbReference type="PANTHER" id="PTHR31605">
    <property type="entry name" value="GLYCEROL-3-PHOSPHATE O-ACYLTRANSFERASE 1"/>
    <property type="match status" value="1"/>
</dbReference>
<dbReference type="OrthoDB" id="1044435at2759"/>
<protein>
    <recommendedName>
        <fullName evidence="3">Phospholipid/glycerol acyltransferase domain-containing protein</fullName>
    </recommendedName>
</protein>
<dbReference type="InterPro" id="IPR002123">
    <property type="entry name" value="Plipid/glycerol_acylTrfase"/>
</dbReference>
<feature type="region of interest" description="Disordered" evidence="1">
    <location>
        <begin position="620"/>
        <end position="641"/>
    </location>
</feature>
<feature type="transmembrane region" description="Helical" evidence="2">
    <location>
        <begin position="325"/>
        <end position="346"/>
    </location>
</feature>
<dbReference type="EMBL" id="NHYD01003962">
    <property type="protein sequence ID" value="PPQ68204.1"/>
    <property type="molecule type" value="Genomic_DNA"/>
</dbReference>
<reference evidence="4 5" key="1">
    <citation type="journal article" date="2018" name="Evol. Lett.">
        <title>Horizontal gene cluster transfer increased hallucinogenic mushroom diversity.</title>
        <authorList>
            <person name="Reynolds H.T."/>
            <person name="Vijayakumar V."/>
            <person name="Gluck-Thaler E."/>
            <person name="Korotkin H.B."/>
            <person name="Matheny P.B."/>
            <person name="Slot J.C."/>
        </authorList>
    </citation>
    <scope>NUCLEOTIDE SEQUENCE [LARGE SCALE GENOMIC DNA]</scope>
    <source>
        <strain evidence="4 5">2631</strain>
    </source>
</reference>
<dbReference type="GO" id="GO:0008654">
    <property type="term" value="P:phospholipid biosynthetic process"/>
    <property type="evidence" value="ECO:0007669"/>
    <property type="project" value="TreeGrafter"/>
</dbReference>
<dbReference type="InterPro" id="IPR052744">
    <property type="entry name" value="GPAT/DAPAT"/>
</dbReference>
<feature type="domain" description="Phospholipid/glycerol acyltransferase" evidence="3">
    <location>
        <begin position="43"/>
        <end position="173"/>
    </location>
</feature>
<dbReference type="STRING" id="93625.A0A409VPM1"/>
<proteinExistence type="predicted"/>
<keyword evidence="5" id="KW-1185">Reference proteome</keyword>
<keyword evidence="2" id="KW-1133">Transmembrane helix</keyword>
<feature type="compositionally biased region" description="Basic residues" evidence="1">
    <location>
        <begin position="513"/>
        <end position="523"/>
    </location>
</feature>
<keyword evidence="2" id="KW-0472">Membrane</keyword>
<evidence type="ECO:0000313" key="4">
    <source>
        <dbReference type="EMBL" id="PPQ68204.1"/>
    </source>
</evidence>
<evidence type="ECO:0000256" key="2">
    <source>
        <dbReference type="SAM" id="Phobius"/>
    </source>
</evidence>
<evidence type="ECO:0000256" key="1">
    <source>
        <dbReference type="SAM" id="MobiDB-lite"/>
    </source>
</evidence>
<dbReference type="SMART" id="SM00563">
    <property type="entry name" value="PlsC"/>
    <property type="match status" value="1"/>
</dbReference>
<dbReference type="GO" id="GO:0004366">
    <property type="term" value="F:glycerol-3-phosphate O-acyltransferase activity"/>
    <property type="evidence" value="ECO:0007669"/>
    <property type="project" value="TreeGrafter"/>
</dbReference>